<protein>
    <submittedName>
        <fullName evidence="8">VTT domain-containing protein</fullName>
    </submittedName>
</protein>
<dbReference type="PANTHER" id="PTHR42709:SF6">
    <property type="entry name" value="UNDECAPRENYL PHOSPHATE TRANSPORTER A"/>
    <property type="match status" value="1"/>
</dbReference>
<comment type="subcellular location">
    <subcellularLocation>
        <location evidence="1">Cell membrane</location>
        <topology evidence="1">Multi-pass membrane protein</topology>
    </subcellularLocation>
</comment>
<keyword evidence="3 6" id="KW-0812">Transmembrane</keyword>
<organism evidence="8 9">
    <name type="scientific">Halorarum halophilum</name>
    <dbReference type="NCBI Taxonomy" id="2743090"/>
    <lineage>
        <taxon>Archaea</taxon>
        <taxon>Methanobacteriati</taxon>
        <taxon>Methanobacteriota</taxon>
        <taxon>Stenosarchaea group</taxon>
        <taxon>Halobacteria</taxon>
        <taxon>Halobacteriales</taxon>
        <taxon>Haloferacaceae</taxon>
        <taxon>Halorarum</taxon>
    </lineage>
</organism>
<dbReference type="AlphaFoldDB" id="A0A7D5KNM5"/>
<evidence type="ECO:0000256" key="5">
    <source>
        <dbReference type="ARBA" id="ARBA00023136"/>
    </source>
</evidence>
<keyword evidence="4 6" id="KW-1133">Transmembrane helix</keyword>
<evidence type="ECO:0000256" key="6">
    <source>
        <dbReference type="SAM" id="Phobius"/>
    </source>
</evidence>
<proteinExistence type="predicted"/>
<dbReference type="GO" id="GO:0005886">
    <property type="term" value="C:plasma membrane"/>
    <property type="evidence" value="ECO:0007669"/>
    <property type="project" value="UniProtKB-SubCell"/>
</dbReference>
<name>A0A7D5KNM5_9EURY</name>
<evidence type="ECO:0000313" key="8">
    <source>
        <dbReference type="EMBL" id="QLG29455.1"/>
    </source>
</evidence>
<keyword evidence="5 6" id="KW-0472">Membrane</keyword>
<evidence type="ECO:0000259" key="7">
    <source>
        <dbReference type="Pfam" id="PF09335"/>
    </source>
</evidence>
<dbReference type="KEGG" id="halg:HUG10_08430"/>
<dbReference type="EMBL" id="CP058529">
    <property type="protein sequence ID" value="QLG29455.1"/>
    <property type="molecule type" value="Genomic_DNA"/>
</dbReference>
<feature type="domain" description="VTT" evidence="7">
    <location>
        <begin position="7"/>
        <end position="126"/>
    </location>
</feature>
<keyword evidence="9" id="KW-1185">Reference proteome</keyword>
<reference evidence="8 9" key="1">
    <citation type="submission" date="2020-07" db="EMBL/GenBank/DDBJ databases">
        <title>Gai3-2, isolated from salt lake.</title>
        <authorList>
            <person name="Cui H."/>
            <person name="Shi X."/>
        </authorList>
    </citation>
    <scope>NUCLEOTIDE SEQUENCE [LARGE SCALE GENOMIC DNA]</scope>
    <source>
        <strain evidence="8 9">Gai3-2</strain>
    </source>
</reference>
<accession>A0A7D5KNM5</accession>
<dbReference type="Pfam" id="PF09335">
    <property type="entry name" value="VTT_dom"/>
    <property type="match status" value="1"/>
</dbReference>
<evidence type="ECO:0000256" key="4">
    <source>
        <dbReference type="ARBA" id="ARBA00022989"/>
    </source>
</evidence>
<sequence length="179" mass="18883">MLFPLLPSEAVLPLSAALLVTGVPSLAAFALAATAGVVVGSVVAYYLFGRGGEELADRYSPFLSVSERELEWTKRAFDRYGESSVFWGRFLPVLRSVVSVPAGFAGMDVRRFAAYSAGGGLLFNLAVGALALGGGESRSVYGTAYALVRQIVTTWPVLAAAVVAVLLVGTAVAWWRFSD</sequence>
<dbReference type="InterPro" id="IPR032816">
    <property type="entry name" value="VTT_dom"/>
</dbReference>
<keyword evidence="2" id="KW-1003">Cell membrane</keyword>
<evidence type="ECO:0000313" key="9">
    <source>
        <dbReference type="Proteomes" id="UP000509750"/>
    </source>
</evidence>
<evidence type="ECO:0000256" key="1">
    <source>
        <dbReference type="ARBA" id="ARBA00004651"/>
    </source>
</evidence>
<feature type="transmembrane region" description="Helical" evidence="6">
    <location>
        <begin position="26"/>
        <end position="48"/>
    </location>
</feature>
<evidence type="ECO:0000256" key="2">
    <source>
        <dbReference type="ARBA" id="ARBA00022475"/>
    </source>
</evidence>
<evidence type="ECO:0000256" key="3">
    <source>
        <dbReference type="ARBA" id="ARBA00022692"/>
    </source>
</evidence>
<feature type="transmembrane region" description="Helical" evidence="6">
    <location>
        <begin position="112"/>
        <end position="135"/>
    </location>
</feature>
<feature type="transmembrane region" description="Helical" evidence="6">
    <location>
        <begin position="155"/>
        <end position="175"/>
    </location>
</feature>
<dbReference type="Proteomes" id="UP000509750">
    <property type="component" value="Chromosome"/>
</dbReference>
<gene>
    <name evidence="8" type="ORF">HUG10_08430</name>
</gene>
<dbReference type="InterPro" id="IPR051311">
    <property type="entry name" value="DedA_domain"/>
</dbReference>
<dbReference type="PANTHER" id="PTHR42709">
    <property type="entry name" value="ALKALINE PHOSPHATASE LIKE PROTEIN"/>
    <property type="match status" value="1"/>
</dbReference>